<organism evidence="1 2">
    <name type="scientific">Lasiodiplodia mahajangana</name>
    <dbReference type="NCBI Taxonomy" id="1108764"/>
    <lineage>
        <taxon>Eukaryota</taxon>
        <taxon>Fungi</taxon>
        <taxon>Dikarya</taxon>
        <taxon>Ascomycota</taxon>
        <taxon>Pezizomycotina</taxon>
        <taxon>Dothideomycetes</taxon>
        <taxon>Dothideomycetes incertae sedis</taxon>
        <taxon>Botryosphaeriales</taxon>
        <taxon>Botryosphaeriaceae</taxon>
        <taxon>Lasiodiplodia</taxon>
    </lineage>
</organism>
<sequence>MSEEIIGALSTKQAINAGNAQLAVDSFFGDMATFKAKTRAKRFQLLHKKAAATQRAQLHIEPPGQLAFGRPYLARNAFSAGKLT</sequence>
<comment type="caution">
    <text evidence="1">The sequence shown here is derived from an EMBL/GenBank/DDBJ whole genome shotgun (WGS) entry which is preliminary data.</text>
</comment>
<gene>
    <name evidence="1" type="ORF">O1611_g4949</name>
</gene>
<reference evidence="1" key="1">
    <citation type="submission" date="2022-12" db="EMBL/GenBank/DDBJ databases">
        <title>Genome Sequence of Lasiodiplodia mahajangana.</title>
        <authorList>
            <person name="Buettner E."/>
        </authorList>
    </citation>
    <scope>NUCLEOTIDE SEQUENCE</scope>
    <source>
        <strain evidence="1">VT137</strain>
    </source>
</reference>
<dbReference type="EMBL" id="JAPUUL010000992">
    <property type="protein sequence ID" value="KAJ8128683.1"/>
    <property type="molecule type" value="Genomic_DNA"/>
</dbReference>
<name>A0ACC2JN56_9PEZI</name>
<accession>A0ACC2JN56</accession>
<proteinExistence type="predicted"/>
<evidence type="ECO:0000313" key="2">
    <source>
        <dbReference type="Proteomes" id="UP001153332"/>
    </source>
</evidence>
<keyword evidence="2" id="KW-1185">Reference proteome</keyword>
<evidence type="ECO:0000313" key="1">
    <source>
        <dbReference type="EMBL" id="KAJ8128683.1"/>
    </source>
</evidence>
<dbReference type="Proteomes" id="UP001153332">
    <property type="component" value="Unassembled WGS sequence"/>
</dbReference>
<protein>
    <submittedName>
        <fullName evidence="1">Uncharacterized protein</fullName>
    </submittedName>
</protein>